<evidence type="ECO:0000256" key="1">
    <source>
        <dbReference type="SAM" id="SignalP"/>
    </source>
</evidence>
<dbReference type="Pfam" id="PF14270">
    <property type="entry name" value="DUF4358"/>
    <property type="match status" value="1"/>
</dbReference>
<dbReference type="InterPro" id="IPR025648">
    <property type="entry name" value="DUF4358"/>
</dbReference>
<feature type="signal peptide" evidence="1">
    <location>
        <begin position="1"/>
        <end position="21"/>
    </location>
</feature>
<accession>A0A4R1QRE7</accession>
<reference evidence="2 3" key="1">
    <citation type="submission" date="2019-03" db="EMBL/GenBank/DDBJ databases">
        <title>Genomic Encyclopedia of Type Strains, Phase IV (KMG-IV): sequencing the most valuable type-strain genomes for metagenomic binning, comparative biology and taxonomic classification.</title>
        <authorList>
            <person name="Goeker M."/>
        </authorList>
    </citation>
    <scope>NUCLEOTIDE SEQUENCE [LARGE SCALE GENOMIC DNA]</scope>
    <source>
        <strain evidence="2 3">DSM 100451</strain>
    </source>
</reference>
<dbReference type="EMBL" id="SLUM01000036">
    <property type="protein sequence ID" value="TCL53384.1"/>
    <property type="molecule type" value="Genomic_DNA"/>
</dbReference>
<proteinExistence type="predicted"/>
<feature type="chain" id="PRO_5039619171" evidence="1">
    <location>
        <begin position="22"/>
        <end position="160"/>
    </location>
</feature>
<name>A0A4R1QRE7_9FIRM</name>
<dbReference type="Proteomes" id="UP000295184">
    <property type="component" value="Unassembled WGS sequence"/>
</dbReference>
<dbReference type="OrthoDB" id="1860486at2"/>
<evidence type="ECO:0000313" key="3">
    <source>
        <dbReference type="Proteomes" id="UP000295184"/>
    </source>
</evidence>
<gene>
    <name evidence="2" type="ORF">EDD77_13623</name>
</gene>
<comment type="caution">
    <text evidence="2">The sequence shown here is derived from an EMBL/GenBank/DDBJ whole genome shotgun (WGS) entry which is preliminary data.</text>
</comment>
<organism evidence="2 3">
    <name type="scientific">Allofournierella massiliensis</name>
    <dbReference type="NCBI Taxonomy" id="1650663"/>
    <lineage>
        <taxon>Bacteria</taxon>
        <taxon>Bacillati</taxon>
        <taxon>Bacillota</taxon>
        <taxon>Clostridia</taxon>
        <taxon>Eubacteriales</taxon>
        <taxon>Oscillospiraceae</taxon>
        <taxon>Allofournierella</taxon>
    </lineage>
</organism>
<dbReference type="PROSITE" id="PS51257">
    <property type="entry name" value="PROKAR_LIPOPROTEIN"/>
    <property type="match status" value="1"/>
</dbReference>
<protein>
    <submittedName>
        <fullName evidence="2">Uncharacterized protein DUF4358</fullName>
    </submittedName>
</protein>
<dbReference type="STRING" id="1650663.GCA_001486665_00529"/>
<dbReference type="AlphaFoldDB" id="A0A4R1QRE7"/>
<evidence type="ECO:0000313" key="2">
    <source>
        <dbReference type="EMBL" id="TCL53384.1"/>
    </source>
</evidence>
<dbReference type="RefSeq" id="WP_058963039.1">
    <property type="nucleotide sequence ID" value="NZ_CABKVM010000012.1"/>
</dbReference>
<keyword evidence="1" id="KW-0732">Signal</keyword>
<sequence length="160" mass="16750">MKKLIAIALSAAVLALGLVGCGGQESSKAYNLNDIVTAVESANPIANPRDVDDNFITLDMLLTKDNIEEYAGKVSNDQADSALIVAVKAVEGKGDAVKTEMEAYKTSISTGGLYAEFADKEAAAKDARIVQQGDYVVMVVANTNGADYSAIDTALDEALK</sequence>